<dbReference type="GO" id="GO:0033816">
    <property type="term" value="F:diaminobutyrate acetyltransferase activity"/>
    <property type="evidence" value="ECO:0007669"/>
    <property type="project" value="UniProtKB-EC"/>
</dbReference>
<dbReference type="Gene3D" id="3.40.630.30">
    <property type="match status" value="1"/>
</dbReference>
<dbReference type="InterPro" id="IPR016181">
    <property type="entry name" value="Acyl_CoA_acyltransferase"/>
</dbReference>
<dbReference type="NCBIfam" id="TIGR02406">
    <property type="entry name" value="ectoine_EctA"/>
    <property type="match status" value="1"/>
</dbReference>
<dbReference type="InterPro" id="IPR012772">
    <property type="entry name" value="Ectoine_EctA"/>
</dbReference>
<organism evidence="10 11">
    <name type="scientific">Nitrincola tibetensis</name>
    <dbReference type="NCBI Taxonomy" id="2219697"/>
    <lineage>
        <taxon>Bacteria</taxon>
        <taxon>Pseudomonadati</taxon>
        <taxon>Pseudomonadota</taxon>
        <taxon>Gammaproteobacteria</taxon>
        <taxon>Oceanospirillales</taxon>
        <taxon>Oceanospirillaceae</taxon>
        <taxon>Nitrincola</taxon>
    </lineage>
</organism>
<keyword evidence="11" id="KW-1185">Reference proteome</keyword>
<dbReference type="AlphaFoldDB" id="A0A364NMV7"/>
<dbReference type="GO" id="GO:0019491">
    <property type="term" value="P:ectoine biosynthetic process"/>
    <property type="evidence" value="ECO:0007669"/>
    <property type="project" value="UniProtKB-UniPathway"/>
</dbReference>
<keyword evidence="6 8" id="KW-0012">Acyltransferase</keyword>
<name>A0A364NMV7_9GAMM</name>
<evidence type="ECO:0000256" key="4">
    <source>
        <dbReference type="ARBA" id="ARBA00017935"/>
    </source>
</evidence>
<proteinExistence type="inferred from homology"/>
<gene>
    <name evidence="8 10" type="primary">ectA</name>
    <name evidence="10" type="ORF">DN062_06495</name>
</gene>
<protein>
    <recommendedName>
        <fullName evidence="4 8">L-2,4-diaminobutyric acid acetyltransferase</fullName>
        <shortName evidence="8">DABA acetyltransferase</shortName>
        <ecNumber evidence="3 8">2.3.1.178</ecNumber>
    </recommendedName>
</protein>
<evidence type="ECO:0000313" key="10">
    <source>
        <dbReference type="EMBL" id="RAU18421.1"/>
    </source>
</evidence>
<dbReference type="OrthoDB" id="2436196at2"/>
<comment type="caution">
    <text evidence="10">The sequence shown here is derived from an EMBL/GenBank/DDBJ whole genome shotgun (WGS) entry which is preliminary data.</text>
</comment>
<evidence type="ECO:0000256" key="1">
    <source>
        <dbReference type="ARBA" id="ARBA00004978"/>
    </source>
</evidence>
<dbReference type="SUPFAM" id="SSF55729">
    <property type="entry name" value="Acyl-CoA N-acyltransferases (Nat)"/>
    <property type="match status" value="1"/>
</dbReference>
<evidence type="ECO:0000313" key="11">
    <source>
        <dbReference type="Proteomes" id="UP000250744"/>
    </source>
</evidence>
<evidence type="ECO:0000256" key="5">
    <source>
        <dbReference type="ARBA" id="ARBA00022679"/>
    </source>
</evidence>
<evidence type="ECO:0000256" key="6">
    <source>
        <dbReference type="ARBA" id="ARBA00023315"/>
    </source>
</evidence>
<evidence type="ECO:0000256" key="3">
    <source>
        <dbReference type="ARBA" id="ARBA00012355"/>
    </source>
</evidence>
<dbReference type="InterPro" id="IPR017255">
    <property type="entry name" value="AcTrfase_GNAT_prd"/>
</dbReference>
<comment type="catalytic activity">
    <reaction evidence="7 8">
        <text>L-2,4-diaminobutanoate + acetyl-CoA = (2S)-4-acetamido-2-aminobutanoate + CoA + H(+)</text>
        <dbReference type="Rhea" id="RHEA:16901"/>
        <dbReference type="ChEBI" id="CHEBI:15378"/>
        <dbReference type="ChEBI" id="CHEBI:57287"/>
        <dbReference type="ChEBI" id="CHEBI:57288"/>
        <dbReference type="ChEBI" id="CHEBI:58761"/>
        <dbReference type="ChEBI" id="CHEBI:58929"/>
        <dbReference type="EC" id="2.3.1.178"/>
    </reaction>
</comment>
<dbReference type="EC" id="2.3.1.178" evidence="3 8"/>
<accession>A0A364NMV7</accession>
<dbReference type="PIRSF" id="PIRSF037663">
    <property type="entry name" value="Acetyltransf_GNAT_prd"/>
    <property type="match status" value="1"/>
</dbReference>
<dbReference type="Proteomes" id="UP000250744">
    <property type="component" value="Unassembled WGS sequence"/>
</dbReference>
<dbReference type="RefSeq" id="WP_112158530.1">
    <property type="nucleotide sequence ID" value="NZ_QKRX01000004.1"/>
</dbReference>
<comment type="pathway">
    <text evidence="1 8">Amine and polyamine biosynthesis; ectoine biosynthesis; L-ectoine from L-aspartate 4-semialdehyde: step 2/3.</text>
</comment>
<keyword evidence="5 8" id="KW-0808">Transferase</keyword>
<feature type="domain" description="N-acetyltransferase" evidence="9">
    <location>
        <begin position="6"/>
        <end position="171"/>
    </location>
</feature>
<dbReference type="InterPro" id="IPR000182">
    <property type="entry name" value="GNAT_dom"/>
</dbReference>
<evidence type="ECO:0000256" key="8">
    <source>
        <dbReference type="RuleBase" id="RU365045"/>
    </source>
</evidence>
<dbReference type="UniPathway" id="UPA00067">
    <property type="reaction ID" value="UER00122"/>
</dbReference>
<reference evidence="10 11" key="1">
    <citation type="submission" date="2018-06" db="EMBL/GenBank/DDBJ databases">
        <title>Nitrincola tibetense sp. nov., isolated from Lake XuguoCo on Tibetan Plateau.</title>
        <authorList>
            <person name="Xing P."/>
        </authorList>
    </citation>
    <scope>NUCLEOTIDE SEQUENCE [LARGE SCALE GENOMIC DNA]</scope>
    <source>
        <strain evidence="11">xg18</strain>
    </source>
</reference>
<comment type="function">
    <text evidence="8">Catalyzes the acetylation of L-2,4-diaminobutyrate (DABA) to gamma-N-acetyl-alpha,gamma-diaminobutyric acid (ADABA) with acetyl coenzyme A.</text>
</comment>
<evidence type="ECO:0000256" key="7">
    <source>
        <dbReference type="ARBA" id="ARBA00048924"/>
    </source>
</evidence>
<evidence type="ECO:0000256" key="2">
    <source>
        <dbReference type="ARBA" id="ARBA00010712"/>
    </source>
</evidence>
<dbReference type="Pfam" id="PF00583">
    <property type="entry name" value="Acetyltransf_1"/>
    <property type="match status" value="1"/>
</dbReference>
<dbReference type="EMBL" id="QKRX01000004">
    <property type="protein sequence ID" value="RAU18421.1"/>
    <property type="molecule type" value="Genomic_DNA"/>
</dbReference>
<sequence>MNITQLNFCKPEPADGPALHALIKRCPPLDTNSVYCNLLQCSDFAQTSIAVKSADGGLLGFVSGYVPPGRLKTLFIWQVAVAPECRGQQLAKRMLHALVRRVSADKGIAYLETTITPGNQASEALFERFFNDLSAPVETSVLFSKEQHFNGQHEDEVLYRAGPFIVQQSDTMQNSTTQTH</sequence>
<dbReference type="PROSITE" id="PS51186">
    <property type="entry name" value="GNAT"/>
    <property type="match status" value="1"/>
</dbReference>
<dbReference type="CDD" id="cd04301">
    <property type="entry name" value="NAT_SF"/>
    <property type="match status" value="1"/>
</dbReference>
<evidence type="ECO:0000259" key="9">
    <source>
        <dbReference type="PROSITE" id="PS51186"/>
    </source>
</evidence>
<comment type="similarity">
    <text evidence="2 8">Belongs to the acetyltransferase family. EctA subfamily.</text>
</comment>